<keyword evidence="2" id="KW-0812">Transmembrane</keyword>
<evidence type="ECO:0000259" key="4">
    <source>
        <dbReference type="Pfam" id="PF20990"/>
    </source>
</evidence>
<dbReference type="OrthoDB" id="137138at2157"/>
<feature type="transmembrane region" description="Helical" evidence="2">
    <location>
        <begin position="237"/>
        <end position="261"/>
    </location>
</feature>
<dbReference type="HOGENOM" id="CLU_026556_1_0_2"/>
<keyword evidence="2" id="KW-1133">Transmembrane helix</keyword>
<dbReference type="KEGG" id="mru:mru_1196"/>
<reference evidence="5 6" key="1">
    <citation type="journal article" date="2010" name="PLoS ONE">
        <title>The genome sequence of the rumen methanogen Methanobrevibacter ruminantium reveals new possibilities for controlling ruminant methane emissions.</title>
        <authorList>
            <person name="Leahy S.C."/>
            <person name="Kelly W.J."/>
            <person name="Altermann E."/>
            <person name="Ronimus R.S."/>
            <person name="Yeoman C.J."/>
            <person name="Pacheco D.M."/>
            <person name="Li D."/>
            <person name="Kong Z."/>
            <person name="McTavish S."/>
            <person name="Sang C."/>
            <person name="Lambie S.C."/>
            <person name="Janssen P.H."/>
            <person name="Dey D."/>
            <person name="Attwood G.T."/>
        </authorList>
    </citation>
    <scope>NUCLEOTIDE SEQUENCE [LARGE SCALE GENOMIC DNA]</scope>
    <source>
        <strain evidence="6">ATCC 35063 / DSM 1093 / JCM 13430 / OCM 146 / M1</strain>
    </source>
</reference>
<dbReference type="STRING" id="634498.mru_1196"/>
<organism evidence="5 6">
    <name type="scientific">Methanobrevibacter ruminantium (strain ATCC 35063 / DSM 1093 / JCM 13430 / OCM 146 / M1)</name>
    <name type="common">Methanobacterium ruminantium</name>
    <dbReference type="NCBI Taxonomy" id="634498"/>
    <lineage>
        <taxon>Archaea</taxon>
        <taxon>Methanobacteriati</taxon>
        <taxon>Methanobacteriota</taxon>
        <taxon>Methanomada group</taxon>
        <taxon>Methanobacteria</taxon>
        <taxon>Methanobacteriales</taxon>
        <taxon>Methanobacteriaceae</taxon>
        <taxon>Methanobrevibacter</taxon>
    </lineage>
</organism>
<dbReference type="Pfam" id="PF20990">
    <property type="entry name" value="DUF2207_C"/>
    <property type="match status" value="1"/>
</dbReference>
<name>D3E3D5_METRM</name>
<feature type="transmembrane region" description="Helical" evidence="2">
    <location>
        <begin position="444"/>
        <end position="466"/>
    </location>
</feature>
<evidence type="ECO:0008006" key="7">
    <source>
        <dbReference type="Google" id="ProtNLM"/>
    </source>
</evidence>
<feature type="domain" description="Predicted membrane protein YciQ-like C-terminal" evidence="4">
    <location>
        <begin position="274"/>
        <end position="521"/>
    </location>
</feature>
<accession>D3E3D5</accession>
<keyword evidence="2" id="KW-0472">Membrane</keyword>
<evidence type="ECO:0000256" key="1">
    <source>
        <dbReference type="SAM" id="MobiDB-lite"/>
    </source>
</evidence>
<evidence type="ECO:0000256" key="2">
    <source>
        <dbReference type="SAM" id="Phobius"/>
    </source>
</evidence>
<feature type="transmembrane region" description="Helical" evidence="2">
    <location>
        <begin position="417"/>
        <end position="438"/>
    </location>
</feature>
<gene>
    <name evidence="5" type="ordered locus">mru_1196</name>
</gene>
<evidence type="ECO:0000313" key="6">
    <source>
        <dbReference type="Proteomes" id="UP000008680"/>
    </source>
</evidence>
<dbReference type="RefSeq" id="WP_012955995.1">
    <property type="nucleotide sequence ID" value="NC_013790.1"/>
</dbReference>
<dbReference type="GeneID" id="8770847"/>
<dbReference type="EMBL" id="CP001719">
    <property type="protein sequence ID" value="ADC47046.1"/>
    <property type="molecule type" value="Genomic_DNA"/>
</dbReference>
<keyword evidence="6" id="KW-1185">Reference proteome</keyword>
<dbReference type="InterPro" id="IPR018702">
    <property type="entry name" value="DUF2207"/>
</dbReference>
<dbReference type="Pfam" id="PF09972">
    <property type="entry name" value="DUF2207"/>
    <property type="match status" value="1"/>
</dbReference>
<proteinExistence type="predicted"/>
<feature type="domain" description="DUF2207" evidence="3">
    <location>
        <begin position="34"/>
        <end position="195"/>
    </location>
</feature>
<dbReference type="eggNOG" id="arCOG03432">
    <property type="taxonomic scope" value="Archaea"/>
</dbReference>
<feature type="compositionally biased region" description="Gly residues" evidence="1">
    <location>
        <begin position="568"/>
        <end position="584"/>
    </location>
</feature>
<feature type="region of interest" description="Disordered" evidence="1">
    <location>
        <begin position="562"/>
        <end position="584"/>
    </location>
</feature>
<evidence type="ECO:0000313" key="5">
    <source>
        <dbReference type="EMBL" id="ADC47046.1"/>
    </source>
</evidence>
<dbReference type="Proteomes" id="UP000008680">
    <property type="component" value="Chromosome"/>
</dbReference>
<dbReference type="PATRIC" id="fig|634498.28.peg.1197"/>
<evidence type="ECO:0000259" key="3">
    <source>
        <dbReference type="Pfam" id="PF09972"/>
    </source>
</evidence>
<dbReference type="AlphaFoldDB" id="D3E3D5"/>
<dbReference type="InterPro" id="IPR048389">
    <property type="entry name" value="YciQ-like_C"/>
</dbReference>
<sequence>MNLKQKAIIMLILSILLMSAISASDYKGSYMDYVHMNVNENGLVHVNESFTYQMVSPESEISLPLYHGTNASIENIHIRVNDLLVAYDLKKGDTLDELVIHPKSSDYDYDSESTGTYLLDVEVEYDIENAVKVYNDVGAFTYQINKTDFNGVSLGMAHIRIKFPGTQEHEYFIIPKEGESSAQWDEDHFHMTNSQPAKATVIIPLDELDADAKYAQHIDSDGLEAIKNDSFDLKYSLIQIVNILIKIFVIIAFILPVAIYLKYGREPKVTLDSIYEHEPPTDDPPFFVNAIMGGTFRDVGLVDTKAFQATIMDLINRGKLSVETEINEKNKQRTYLVAKSTDGLADYESDLISILRRYEEDGRIDLKHMELSLYSKSEARYFRGRFNSWGHLLYSNYLTDDIKAEYFEDKGSKLFKFFAYGGLILSVILFLYCLMFNQMEPLPWVIALFILSSVLICIPSAFAGHYTKKGKIFKERWNNFKKYLKDFSMMEEYPPESVAVWNKYLVYATALGVADKVSNTMKINFYDGLNDETYRDNDVFVFCDGNGLDLIGDSFSAVSTTLDSDSGGSDGVGGGSGGGGGGAF</sequence>
<protein>
    <recommendedName>
        <fullName evidence="7">DUF2207 domain-containing protein</fullName>
    </recommendedName>
</protein>